<protein>
    <submittedName>
        <fullName evidence="1">Lipid A deacylase LpxR family protein</fullName>
    </submittedName>
</protein>
<dbReference type="Proteomes" id="UP000285478">
    <property type="component" value="Chromosome"/>
</dbReference>
<dbReference type="KEGG" id="htr:EPV75_01215"/>
<dbReference type="Gene3D" id="2.40.128.140">
    <property type="entry name" value="Outer membrane protein"/>
    <property type="match status" value="1"/>
</dbReference>
<dbReference type="AlphaFoldDB" id="A0A451G4I7"/>
<organism evidence="1 2">
    <name type="scientific">Hydrogenovibrio thermophilus</name>
    <dbReference type="NCBI Taxonomy" id="265883"/>
    <lineage>
        <taxon>Bacteria</taxon>
        <taxon>Pseudomonadati</taxon>
        <taxon>Pseudomonadota</taxon>
        <taxon>Gammaproteobacteria</taxon>
        <taxon>Thiotrichales</taxon>
        <taxon>Piscirickettsiaceae</taxon>
        <taxon>Hydrogenovibrio</taxon>
    </lineage>
</organism>
<dbReference type="InterPro" id="IPR018707">
    <property type="entry name" value="LpxR"/>
</dbReference>
<accession>A0A451G4I7</accession>
<keyword evidence="2" id="KW-1185">Reference proteome</keyword>
<evidence type="ECO:0000313" key="2">
    <source>
        <dbReference type="Proteomes" id="UP000285478"/>
    </source>
</evidence>
<dbReference type="RefSeq" id="WP_128384200.1">
    <property type="nucleotide sequence ID" value="NZ_CP035033.1"/>
</dbReference>
<dbReference type="InterPro" id="IPR037107">
    <property type="entry name" value="Put_OMP_sf"/>
</dbReference>
<gene>
    <name evidence="1" type="ORF">EPV75_01215</name>
</gene>
<dbReference type="EMBL" id="CP035033">
    <property type="protein sequence ID" value="QAB14387.1"/>
    <property type="molecule type" value="Genomic_DNA"/>
</dbReference>
<proteinExistence type="predicted"/>
<evidence type="ECO:0000313" key="1">
    <source>
        <dbReference type="EMBL" id="QAB14387.1"/>
    </source>
</evidence>
<dbReference type="Pfam" id="PF09982">
    <property type="entry name" value="LpxR"/>
    <property type="match status" value="1"/>
</dbReference>
<sequence length="308" mass="34604">MLMAALPVLASELSFQADNDIVYGTDRQYTGGLNVRWTDENGIGLVNWLIEPIEKAALPKKDERLFQQTDQLELSTQIFTLEKRTDSGLESAGNTAWTHFDWRRFYHYDRHQSLLSFSVGWLGPASGGREIQDGIHSVIGNSNASGWDNQLPDQPTLQISFDNQRFLFDPQLEPDFQMYRSLSIMVGSPETALNAGVGAYYGDGARPVMSFNTFNHVMNTGKGFGWFVFADISAQYQIYNVLRDGRLFTKDDTGLKPANEVIPSGQYGGAMTWNGFYVLFAGSVFGQFYRDQPEEAFRFASLVVGFEL</sequence>
<name>A0A451G4I7_9GAMM</name>
<reference evidence="1 2" key="1">
    <citation type="journal article" date="2018" name="Environ. Microbiol.">
        <title>Genomes of ubiquitous marine and hypersaline Hydrogenovibrio, Thiomicrorhabdus and Thiomicrospira spp. encode a diversity of mechanisms to sustain chemolithoautotrophy in heterogeneous environments.</title>
        <authorList>
            <person name="Scott K.M."/>
            <person name="Williams J."/>
            <person name="Porter C.M.B."/>
            <person name="Russel S."/>
            <person name="Harmer T.L."/>
            <person name="Paul J.H."/>
            <person name="Antonen K.M."/>
            <person name="Bridges M.K."/>
            <person name="Camper G.J."/>
            <person name="Campla C.K."/>
            <person name="Casella L.G."/>
            <person name="Chase E."/>
            <person name="Conrad J.W."/>
            <person name="Cruz M.C."/>
            <person name="Dunlap D.S."/>
            <person name="Duran L."/>
            <person name="Fahsbender E.M."/>
            <person name="Goldsmith D.B."/>
            <person name="Keeley R.F."/>
            <person name="Kondoff M.R."/>
            <person name="Kussy B.I."/>
            <person name="Lane M.K."/>
            <person name="Lawler S."/>
            <person name="Leigh B.A."/>
            <person name="Lewis C."/>
            <person name="Lostal L.M."/>
            <person name="Marking D."/>
            <person name="Mancera P.A."/>
            <person name="McClenthan E.C."/>
            <person name="McIntyre E.A."/>
            <person name="Mine J.A."/>
            <person name="Modi S."/>
            <person name="Moore B.D."/>
            <person name="Morgan W.A."/>
            <person name="Nelson K.M."/>
            <person name="Nguyen K.N."/>
            <person name="Ogburn N."/>
            <person name="Parrino D.G."/>
            <person name="Pedapudi A.D."/>
            <person name="Pelham R.P."/>
            <person name="Preece A.M."/>
            <person name="Rampersad E.A."/>
            <person name="Richardson J.C."/>
            <person name="Rodgers C.M."/>
            <person name="Schaffer B.L."/>
            <person name="Sheridan N.E."/>
            <person name="Solone M.R."/>
            <person name="Staley Z.R."/>
            <person name="Tabuchi M."/>
            <person name="Waide R.J."/>
            <person name="Wanjugi P.W."/>
            <person name="Young S."/>
            <person name="Clum A."/>
            <person name="Daum C."/>
            <person name="Huntemann M."/>
            <person name="Ivanova N."/>
            <person name="Kyrpides N."/>
            <person name="Mikhailova N."/>
            <person name="Palaniappan K."/>
            <person name="Pillay M."/>
            <person name="Reddy T.B.K."/>
            <person name="Shapiro N."/>
            <person name="Stamatis D."/>
            <person name="Varghese N."/>
            <person name="Woyke T."/>
            <person name="Boden R."/>
            <person name="Freyermuth S.K."/>
            <person name="Kerfeld C.A."/>
        </authorList>
    </citation>
    <scope>NUCLEOTIDE SEQUENCE [LARGE SCALE GENOMIC DNA]</scope>
    <source>
        <strain evidence="1 2">JR-2</strain>
    </source>
</reference>